<name>A0ABS0SHB7_9HYPH</name>
<organism evidence="2 3">
    <name type="scientific">Aquamicrobium zhengzhouense</name>
    <dbReference type="NCBI Taxonomy" id="2781738"/>
    <lineage>
        <taxon>Bacteria</taxon>
        <taxon>Pseudomonadati</taxon>
        <taxon>Pseudomonadota</taxon>
        <taxon>Alphaproteobacteria</taxon>
        <taxon>Hyphomicrobiales</taxon>
        <taxon>Phyllobacteriaceae</taxon>
        <taxon>Aquamicrobium</taxon>
    </lineage>
</organism>
<dbReference type="Gene3D" id="2.40.50.90">
    <property type="match status" value="1"/>
</dbReference>
<evidence type="ECO:0000313" key="2">
    <source>
        <dbReference type="EMBL" id="MBI1621842.1"/>
    </source>
</evidence>
<proteinExistence type="predicted"/>
<protein>
    <submittedName>
        <fullName evidence="2">Thermonuclease family protein</fullName>
    </submittedName>
</protein>
<dbReference type="EMBL" id="JADGMQ010000011">
    <property type="protein sequence ID" value="MBI1621842.1"/>
    <property type="molecule type" value="Genomic_DNA"/>
</dbReference>
<feature type="domain" description="TNase-like" evidence="1">
    <location>
        <begin position="13"/>
        <end position="97"/>
    </location>
</feature>
<dbReference type="Pfam" id="PF00565">
    <property type="entry name" value="SNase"/>
    <property type="match status" value="1"/>
</dbReference>
<sequence>MPICGAGKRATCVVDGDTFWINGEKVRIQSIDAPEVRGACPRERELAQQATQRLSEILASQDLLLDRSGTDRYGRTLALVKTGAGEAGEILVREGLAQRWAGRKAQWCS</sequence>
<gene>
    <name evidence="2" type="ORF">IOD40_14365</name>
</gene>
<reference evidence="2 3" key="1">
    <citation type="submission" date="2020-10" db="EMBL/GenBank/DDBJ databases">
        <title>Aquamicrobium zhengzhouensis sp. nov., a exopolysaccharide producing bacterium isolated from farmland soil.</title>
        <authorList>
            <person name="Wang X."/>
        </authorList>
    </citation>
    <scope>NUCLEOTIDE SEQUENCE [LARGE SCALE GENOMIC DNA]</scope>
    <source>
        <strain evidence="3">cd-1</strain>
    </source>
</reference>
<dbReference type="InterPro" id="IPR016071">
    <property type="entry name" value="Staphylococal_nuclease_OB-fold"/>
</dbReference>
<dbReference type="SUPFAM" id="SSF50199">
    <property type="entry name" value="Staphylococcal nuclease"/>
    <property type="match status" value="1"/>
</dbReference>
<dbReference type="Proteomes" id="UP000601789">
    <property type="component" value="Unassembled WGS sequence"/>
</dbReference>
<dbReference type="SMART" id="SM00318">
    <property type="entry name" value="SNc"/>
    <property type="match status" value="1"/>
</dbReference>
<evidence type="ECO:0000313" key="3">
    <source>
        <dbReference type="Proteomes" id="UP000601789"/>
    </source>
</evidence>
<accession>A0ABS0SHB7</accession>
<comment type="caution">
    <text evidence="2">The sequence shown here is derived from an EMBL/GenBank/DDBJ whole genome shotgun (WGS) entry which is preliminary data.</text>
</comment>
<keyword evidence="3" id="KW-1185">Reference proteome</keyword>
<dbReference type="PROSITE" id="PS50830">
    <property type="entry name" value="TNASE_3"/>
    <property type="match status" value="1"/>
</dbReference>
<dbReference type="InterPro" id="IPR035437">
    <property type="entry name" value="SNase_OB-fold_sf"/>
</dbReference>
<evidence type="ECO:0000259" key="1">
    <source>
        <dbReference type="PROSITE" id="PS50830"/>
    </source>
</evidence>